<feature type="compositionally biased region" description="Low complexity" evidence="1">
    <location>
        <begin position="208"/>
        <end position="218"/>
    </location>
</feature>
<gene>
    <name evidence="2" type="ORF">NCTC13032_04687</name>
</gene>
<protein>
    <submittedName>
        <fullName evidence="2">Uncharacterized protein</fullName>
    </submittedName>
</protein>
<dbReference type="EMBL" id="LR590464">
    <property type="protein sequence ID" value="VTP70230.1"/>
    <property type="molecule type" value="Genomic_DNA"/>
</dbReference>
<evidence type="ECO:0000256" key="1">
    <source>
        <dbReference type="SAM" id="MobiDB-lite"/>
    </source>
</evidence>
<evidence type="ECO:0000313" key="2">
    <source>
        <dbReference type="EMBL" id="VTP70230.1"/>
    </source>
</evidence>
<dbReference type="AlphaFoldDB" id="A0A4U9I0J6"/>
<accession>A0A4U9I0J6</accession>
<sequence>MTTYATNNPIGSMDPKDLYDNSQNMDFALNDITKAIWKDRFKRNRKTLWGLEQDFNAQLISQQQRFDYFIQNSGYKFIGEYTSGPLTIQDYNQIIRYENEFWKLNASTTPPFTTTGNNAASWVNDLTHFVSVGDGALRQVLTSTSGAGLIGTEKGSNLDVVLQDINSGFFAEFGPQLRKLNSALLDPLVQELQITFIGDSITWGTGSTGAAASGTRDGTLSDPRNNATSPSYVNQLGRLIAGILGTNTVTTFSNHGYSPSGDSIREMVTDKYEFPYGSAYSVVGSGSFMDVTDTNVTGPYLGARRTITVTEGASATLSFNFTGSKFSLVYSQLPNGADYELLVNGESQGVFSTRDATPAFNTRRSHSFGFVMNGTITIRALQHSGDTGNQQLRIEALLFPKTVRIKNQGIIGTTTERYATYNFPTTLSRPKPYPPQNMPGFSHTFVGTGGHEYVESAEPNAILGMRYKYSFTNTGSWEITLKPAATDDRVQFTFPRQIRPAMCRYLPMTWSLRHSTHRQMSRGPVWLPEQQNRDDPRWHANGKNQDSLCAIPKFGELFVSGRSDYF</sequence>
<evidence type="ECO:0000313" key="3">
    <source>
        <dbReference type="Proteomes" id="UP000310719"/>
    </source>
</evidence>
<name>A0A4U9I0J6_9ENTR</name>
<feature type="region of interest" description="Disordered" evidence="1">
    <location>
        <begin position="208"/>
        <end position="228"/>
    </location>
</feature>
<dbReference type="Proteomes" id="UP000310719">
    <property type="component" value="Chromosome"/>
</dbReference>
<organism evidence="2 3">
    <name type="scientific">Leclercia adecarboxylata</name>
    <dbReference type="NCBI Taxonomy" id="83655"/>
    <lineage>
        <taxon>Bacteria</taxon>
        <taxon>Pseudomonadati</taxon>
        <taxon>Pseudomonadota</taxon>
        <taxon>Gammaproteobacteria</taxon>
        <taxon>Enterobacterales</taxon>
        <taxon>Enterobacteriaceae</taxon>
        <taxon>Leclercia</taxon>
    </lineage>
</organism>
<proteinExistence type="predicted"/>
<reference evidence="2 3" key="1">
    <citation type="submission" date="2019-05" db="EMBL/GenBank/DDBJ databases">
        <authorList>
            <consortium name="Pathogen Informatics"/>
        </authorList>
    </citation>
    <scope>NUCLEOTIDE SEQUENCE [LARGE SCALE GENOMIC DNA]</scope>
    <source>
        <strain evidence="2 3">NCTC13032</strain>
    </source>
</reference>